<evidence type="ECO:0000313" key="2">
    <source>
        <dbReference type="EMBL" id="CUM88099.1"/>
    </source>
</evidence>
<evidence type="ECO:0000313" key="4">
    <source>
        <dbReference type="Proteomes" id="UP000188159"/>
    </source>
</evidence>
<dbReference type="Proteomes" id="UP000095553">
    <property type="component" value="Unassembled WGS sequence"/>
</dbReference>
<dbReference type="InterPro" id="IPR046564">
    <property type="entry name" value="DUF6718"/>
</dbReference>
<sequence>MIDKSIYVVAKIFDQQGCIAYRCKTLNEARCLPGTLEALRAEGVQIVILDDPDIYSEYAPYEYIEDMKEFIDKVNMLNKIPVA</sequence>
<evidence type="ECO:0000313" key="1">
    <source>
        <dbReference type="EMBL" id="AQP40625.1"/>
    </source>
</evidence>
<reference evidence="1 4" key="2">
    <citation type="journal article" date="2016" name="Sci. Rep.">
        <title>Accelerated dysbiosis of gut microbiota during aggravation of DSS-induced colitis by a butyrate-producing bacterium.</title>
        <authorList>
            <person name="Zhang Q."/>
            <person name="Wu Y."/>
            <person name="Wang J."/>
            <person name="Wu G."/>
            <person name="Long W."/>
            <person name="Xue Z."/>
            <person name="Wang L."/>
            <person name="Zhang X."/>
            <person name="Pang X."/>
            <person name="Zhao Y."/>
            <person name="Zhao L."/>
            <person name="Zhang C."/>
        </authorList>
    </citation>
    <scope>NUCLEOTIDE SEQUENCE [LARGE SCALE GENOMIC DNA]</scope>
    <source>
        <strain evidence="1 4">BPB5</strain>
    </source>
</reference>
<dbReference type="Proteomes" id="UP000188159">
    <property type="component" value="Chromosome"/>
</dbReference>
<dbReference type="EMBL" id="CP012098">
    <property type="protein sequence ID" value="AQP40625.1"/>
    <property type="molecule type" value="Genomic_DNA"/>
</dbReference>
<organism evidence="2 3">
    <name type="scientific">Anaerostipes hadrus</name>
    <dbReference type="NCBI Taxonomy" id="649756"/>
    <lineage>
        <taxon>Bacteria</taxon>
        <taxon>Bacillati</taxon>
        <taxon>Bacillota</taxon>
        <taxon>Clostridia</taxon>
        <taxon>Lachnospirales</taxon>
        <taxon>Lachnospiraceae</taxon>
        <taxon>Anaerostipes</taxon>
    </lineage>
</organism>
<reference evidence="2 3" key="1">
    <citation type="submission" date="2015-09" db="EMBL/GenBank/DDBJ databases">
        <authorList>
            <consortium name="Pathogen Informatics"/>
        </authorList>
    </citation>
    <scope>NUCLEOTIDE SEQUENCE [LARGE SCALE GENOMIC DNA]</scope>
    <source>
        <strain evidence="2 3">2789STDY5834959</strain>
    </source>
</reference>
<proteinExistence type="predicted"/>
<accession>A0A173SEG6</accession>
<dbReference type="RefSeq" id="WP_044921012.1">
    <property type="nucleotide sequence ID" value="NZ_CP012098.1"/>
</dbReference>
<name>A0A173SEG6_ANAHA</name>
<dbReference type="AlphaFoldDB" id="A0A173SEG6"/>
<gene>
    <name evidence="1" type="ORF">DO83_14240</name>
    <name evidence="2" type="ORF">ERS852571_01144</name>
</gene>
<protein>
    <submittedName>
        <fullName evidence="1">Cytosine deaminase</fullName>
    </submittedName>
</protein>
<dbReference type="EMBL" id="CYXY01000005">
    <property type="protein sequence ID" value="CUM88099.1"/>
    <property type="molecule type" value="Genomic_DNA"/>
</dbReference>
<dbReference type="Pfam" id="PF20476">
    <property type="entry name" value="DUF6718"/>
    <property type="match status" value="1"/>
</dbReference>
<evidence type="ECO:0000313" key="3">
    <source>
        <dbReference type="Proteomes" id="UP000095553"/>
    </source>
</evidence>